<feature type="transmembrane region" description="Helical" evidence="1">
    <location>
        <begin position="6"/>
        <end position="25"/>
    </location>
</feature>
<keyword evidence="3" id="KW-1185">Reference proteome</keyword>
<dbReference type="EMBL" id="CP003985">
    <property type="protein sequence ID" value="AGF78867.1"/>
    <property type="molecule type" value="Genomic_DNA"/>
</dbReference>
<dbReference type="HOGENOM" id="CLU_3199003_0_0_7"/>
<name>M1PB43_DESSD</name>
<evidence type="ECO:0000313" key="2">
    <source>
        <dbReference type="EMBL" id="AGF78867.1"/>
    </source>
</evidence>
<gene>
    <name evidence="2" type="ordered locus">UWK_02327</name>
</gene>
<keyword evidence="1" id="KW-0472">Membrane</keyword>
<sequence length="45" mass="5629">MWDWILVYAVVFLFVFIFQYMVHFFDPKETKEKEHQSRDTQKTAK</sequence>
<keyword evidence="1" id="KW-1133">Transmembrane helix</keyword>
<accession>M1PB43</accession>
<dbReference type="KEGG" id="dsf:UWK_02327"/>
<dbReference type="STRING" id="1167006.UWK_02327"/>
<reference evidence="3" key="1">
    <citation type="journal article" date="2013" name="Stand. Genomic Sci.">
        <title>Complete genome sequence of Desulfocapsa sulfexigens, a marine deltaproteobacterium specialized in disproportionating inorganic sulfur compounds.</title>
        <authorList>
            <person name="Finster K.W."/>
            <person name="Kjeldsen K.U."/>
            <person name="Kube M."/>
            <person name="Reinhardt R."/>
            <person name="Mussmann M."/>
            <person name="Amann R."/>
            <person name="Schreiber L."/>
        </authorList>
    </citation>
    <scope>NUCLEOTIDE SEQUENCE [LARGE SCALE GENOMIC DNA]</scope>
    <source>
        <strain evidence="3">DSM 10523 / SB164P1</strain>
    </source>
</reference>
<evidence type="ECO:0000256" key="1">
    <source>
        <dbReference type="SAM" id="Phobius"/>
    </source>
</evidence>
<proteinExistence type="predicted"/>
<protein>
    <submittedName>
        <fullName evidence="2">Uncharacterized protein</fullName>
    </submittedName>
</protein>
<dbReference type="Proteomes" id="UP000011721">
    <property type="component" value="Chromosome"/>
</dbReference>
<keyword evidence="1" id="KW-0812">Transmembrane</keyword>
<dbReference type="AlphaFoldDB" id="M1PB43"/>
<organism evidence="2 3">
    <name type="scientific">Desulfocapsa sulfexigens (strain DSM 10523 / SB164P1)</name>
    <dbReference type="NCBI Taxonomy" id="1167006"/>
    <lineage>
        <taxon>Bacteria</taxon>
        <taxon>Pseudomonadati</taxon>
        <taxon>Thermodesulfobacteriota</taxon>
        <taxon>Desulfobulbia</taxon>
        <taxon>Desulfobulbales</taxon>
        <taxon>Desulfocapsaceae</taxon>
        <taxon>Desulfocapsa</taxon>
    </lineage>
</organism>
<evidence type="ECO:0000313" key="3">
    <source>
        <dbReference type="Proteomes" id="UP000011721"/>
    </source>
</evidence>